<evidence type="ECO:0000259" key="4">
    <source>
        <dbReference type="Pfam" id="PF09699"/>
    </source>
</evidence>
<reference evidence="5 6" key="1">
    <citation type="submission" date="2016-10" db="EMBL/GenBank/DDBJ databases">
        <authorList>
            <person name="Varghese N."/>
            <person name="Submissions S."/>
        </authorList>
    </citation>
    <scope>NUCLEOTIDE SEQUENCE [LARGE SCALE GENOMIC DNA]</scope>
    <source>
        <strain evidence="5 6">DSM 21822</strain>
    </source>
</reference>
<feature type="chain" id="PRO_5009302677" evidence="3">
    <location>
        <begin position="25"/>
        <end position="754"/>
    </location>
</feature>
<protein>
    <submittedName>
        <fullName evidence="5">Doubled CXXCH domain-containing protein</fullName>
    </submittedName>
</protein>
<evidence type="ECO:0000256" key="2">
    <source>
        <dbReference type="PROSITE-ProRule" id="PRU00339"/>
    </source>
</evidence>
<keyword evidence="2" id="KW-0802">TPR repeat</keyword>
<dbReference type="Gene3D" id="1.10.1130.10">
    <property type="entry name" value="Flavocytochrome C3, Chain A"/>
    <property type="match status" value="2"/>
</dbReference>
<proteinExistence type="predicted"/>
<dbReference type="SUPFAM" id="SSF48695">
    <property type="entry name" value="Multiheme cytochromes"/>
    <property type="match status" value="1"/>
</dbReference>
<feature type="domain" description="Doubled CXXCH motif" evidence="4">
    <location>
        <begin position="312"/>
        <end position="339"/>
    </location>
</feature>
<dbReference type="PANTHER" id="PTHR35038">
    <property type="entry name" value="DISSIMILATORY SULFITE REDUCTASE SIRA"/>
    <property type="match status" value="1"/>
</dbReference>
<dbReference type="InterPro" id="IPR051829">
    <property type="entry name" value="Multiheme_Cytochr_ET"/>
</dbReference>
<feature type="signal peptide" evidence="3">
    <location>
        <begin position="1"/>
        <end position="24"/>
    </location>
</feature>
<dbReference type="InterPro" id="IPR036280">
    <property type="entry name" value="Multihaem_cyt_sf"/>
</dbReference>
<dbReference type="InterPro" id="IPR016024">
    <property type="entry name" value="ARM-type_fold"/>
</dbReference>
<dbReference type="Pfam" id="PF14559">
    <property type="entry name" value="TPR_19"/>
    <property type="match status" value="1"/>
</dbReference>
<dbReference type="PANTHER" id="PTHR35038:SF8">
    <property type="entry name" value="C-TYPE POLYHEME CYTOCHROME OMCC"/>
    <property type="match status" value="1"/>
</dbReference>
<dbReference type="Proteomes" id="UP000323300">
    <property type="component" value="Unassembled WGS sequence"/>
</dbReference>
<dbReference type="PROSITE" id="PS50005">
    <property type="entry name" value="TPR"/>
    <property type="match status" value="1"/>
</dbReference>
<dbReference type="Pfam" id="PF09699">
    <property type="entry name" value="Paired_CXXCH_1"/>
    <property type="match status" value="1"/>
</dbReference>
<dbReference type="InterPro" id="IPR019734">
    <property type="entry name" value="TPR_rpt"/>
</dbReference>
<keyword evidence="1 3" id="KW-0732">Signal</keyword>
<dbReference type="InterPro" id="IPR010177">
    <property type="entry name" value="Paired_CXXCH_1"/>
</dbReference>
<evidence type="ECO:0000256" key="1">
    <source>
        <dbReference type="ARBA" id="ARBA00022729"/>
    </source>
</evidence>
<dbReference type="SUPFAM" id="SSF48371">
    <property type="entry name" value="ARM repeat"/>
    <property type="match status" value="1"/>
</dbReference>
<dbReference type="Pfam" id="PF13432">
    <property type="entry name" value="TPR_16"/>
    <property type="match status" value="1"/>
</dbReference>
<keyword evidence="6" id="KW-1185">Reference proteome</keyword>
<dbReference type="AlphaFoldDB" id="A0A1I4E291"/>
<name>A0A1I4E291_9HYPH</name>
<sequence length="754" mass="81417">MPPFRLPMHLGMLFLGLFAVSNPAASGSETPEFVGSQVCGTCHTAQGRAWSNSHHGWALREPTPEHVLGDFADATVEHKGVTSRFFQRDGHYFIETDGADGKLATFEVKYVVGVSPLQQYLVELDRGRLQALDLAWDIGNQRWFHLYPNDDVSAGNGLHWTGSYKNWQARCAVCHQTDFRKNYDPATHGYQSQWSELTVGCEACHGPGAAHVVWAKKRADFDPAGFQNVDSHGLLRPEGNGRQTIEQNMCGPCHSRREAMGADSPLPGAVFGDHYNLMTLGNMLYFPDGQQRDEVYVLGSFLQSKMHTKGVTCTNCHDPHSGGLVAEGNAVCTQCHNETGRADFLSLKPANYESAAHHHHPAGSAGAQCVSCHMPARNYMIVDGRRDHFFRVPNPLLSQKAGSPDACLSCHASETAAWAAGEIMRWAPNWLNPDSTLAETFAAVWRKGLSREALDDLCAIATDTSRSAIARASAVREIGDQADPMTATALAQLLADDSDMIRVAAIRLWRSAPAGDRADRLQPLLTDPVAAVRVAAALELSNIAPDELPVERRDALAAALAELKASMGARSDFPEGQMAIGGLAMATSNWEAAQAAFAEATFMDPQLVQAWITRAKIAAALGDVGAAMAILVDARAKNPGEISISTQLGQILMSQGRPDQAIPVLRDVVSADPGNQDMRITLTLALLQTGDFAAAGSEITVLRKASPERAEVLLVLALWQAASGDLDGARETVDEIRQDHPNLPLPPQLDALSR</sequence>
<dbReference type="GO" id="GO:0016491">
    <property type="term" value="F:oxidoreductase activity"/>
    <property type="evidence" value="ECO:0007669"/>
    <property type="project" value="TreeGrafter"/>
</dbReference>
<organism evidence="5 6">
    <name type="scientific">Neomesorhizobium albiziae</name>
    <dbReference type="NCBI Taxonomy" id="335020"/>
    <lineage>
        <taxon>Bacteria</taxon>
        <taxon>Pseudomonadati</taxon>
        <taxon>Pseudomonadota</taxon>
        <taxon>Alphaproteobacteria</taxon>
        <taxon>Hyphomicrobiales</taxon>
        <taxon>Phyllobacteriaceae</taxon>
        <taxon>Neomesorhizobium</taxon>
    </lineage>
</organism>
<evidence type="ECO:0000256" key="3">
    <source>
        <dbReference type="SAM" id="SignalP"/>
    </source>
</evidence>
<dbReference type="SUPFAM" id="SSF48452">
    <property type="entry name" value="TPR-like"/>
    <property type="match status" value="1"/>
</dbReference>
<dbReference type="InterPro" id="IPR011990">
    <property type="entry name" value="TPR-like_helical_dom_sf"/>
</dbReference>
<feature type="repeat" description="TPR" evidence="2">
    <location>
        <begin position="642"/>
        <end position="675"/>
    </location>
</feature>
<dbReference type="Gene3D" id="1.25.40.10">
    <property type="entry name" value="Tetratricopeptide repeat domain"/>
    <property type="match status" value="1"/>
</dbReference>
<gene>
    <name evidence="5" type="ORF">SAMN04488498_1227</name>
</gene>
<dbReference type="SMART" id="SM00028">
    <property type="entry name" value="TPR"/>
    <property type="match status" value="3"/>
</dbReference>
<dbReference type="OrthoDB" id="9814800at2"/>
<evidence type="ECO:0000313" key="6">
    <source>
        <dbReference type="Proteomes" id="UP000323300"/>
    </source>
</evidence>
<evidence type="ECO:0000313" key="5">
    <source>
        <dbReference type="EMBL" id="SFK99895.1"/>
    </source>
</evidence>
<dbReference type="EMBL" id="FOSL01000022">
    <property type="protein sequence ID" value="SFK99895.1"/>
    <property type="molecule type" value="Genomic_DNA"/>
</dbReference>
<accession>A0A1I4E291</accession>